<protein>
    <submittedName>
        <fullName evidence="2">Uncharacterized protein</fullName>
    </submittedName>
</protein>
<gene>
    <name evidence="2" type="ORF">GCM10020366_52340</name>
</gene>
<feature type="region of interest" description="Disordered" evidence="1">
    <location>
        <begin position="672"/>
        <end position="709"/>
    </location>
</feature>
<evidence type="ECO:0000313" key="2">
    <source>
        <dbReference type="EMBL" id="GAA3362828.1"/>
    </source>
</evidence>
<name>A0ABP6RXS0_9PSEU</name>
<feature type="compositionally biased region" description="Low complexity" evidence="1">
    <location>
        <begin position="544"/>
        <end position="615"/>
    </location>
</feature>
<evidence type="ECO:0000313" key="3">
    <source>
        <dbReference type="Proteomes" id="UP001500483"/>
    </source>
</evidence>
<comment type="caution">
    <text evidence="2">The sequence shown here is derived from an EMBL/GenBank/DDBJ whole genome shotgun (WGS) entry which is preliminary data.</text>
</comment>
<sequence>MSEPEVEPVRVRDLIVRPQGSTVLILHSSGGDETEQRVFGAVPVAPGDGLVLAAAEAVRASGFRAALRHASRTAVTTAAARAKDAGTGPPRLWLAISGAGRLDGRGRSTAQKLAREFAVEVYAPDGPVTFVAGGSIFTGADHHGWVRFPAGGGAGELHSARYPQPPWEALLPRGAVHDGGLHAEPVPAGLAASATAETTADEVWHAVAVSAEHPRIVLGGPQGPAIAPHQVAALLRRFPHAVRERIQLVPAHPEPASPQWLGKLAALLGHDVVSATGLIRHGVHAEFTLVPDQRGGPSWLPLAALLRYSPDGRVEPVLAGVPPRGWVPAGPLVFRWGGMTDPHPTPHEVIAKVVPAGVALLPAPRAGVPGAADRLAFEPDRLTVVLGWPCTPLPEGMPAALNRLLAGLDAEQRVRARLLVQGIASESMREQLRGAAGPLADRLRFPAVLPAAAGLGDPVPDEPVSGGAVSPGVVSVDPASAGPTSPGAASGRPVSGGPASGGPASAGPVPGGPVPGGPVPGGPVPGGPVPGGPVPGGPVPNGPSPVAASDEPVAPAAEDAPAAETPQDSADGPSAASTAPPAGTAPAAPGGAAPDGADGPPTGSAAAAPSTSDGPGTEDESPAPMTSLATRRIPLTGLLPADAGFPVAVRADSAQDVPRMSAEVPMTQLAAPAALPKRQPGASPLSLQSRQRKARLSAAAAKRAERPEPVRVTQLATISAAQVQPPEPNAAAEPAVAPADRTMRLSVAALRLPPRRTASGERSALVPIPALPQFLAERRSSDQQRTAFAQRAGTDFEAGLAQVRAALAAATDVVEPEPEADLVAVRLYLGDGAFGAVSVNRALRGAGRDEFGDHAVCLMSGLRRLPVHGGPVHRLLELDALDVYEPGMPVSEAGFLSAGTEPVRAEGHAQVMLWSQDARRTTPLGDTTGEVVFPAGARFAVLAVDRDPDGPVVLLRELGRAEEPGEAPDSDAEHLELMRLARKHRRAAARTPAGDALARLAEPVGFVPDELPEPAER</sequence>
<accession>A0ABP6RXS0</accession>
<proteinExistence type="predicted"/>
<dbReference type="EMBL" id="BAAAYK010000038">
    <property type="protein sequence ID" value="GAA3362828.1"/>
    <property type="molecule type" value="Genomic_DNA"/>
</dbReference>
<feature type="compositionally biased region" description="Low complexity" evidence="1">
    <location>
        <begin position="463"/>
        <end position="508"/>
    </location>
</feature>
<dbReference type="Proteomes" id="UP001500483">
    <property type="component" value="Unassembled WGS sequence"/>
</dbReference>
<reference evidence="3" key="1">
    <citation type="journal article" date="2019" name="Int. J. Syst. Evol. Microbiol.">
        <title>The Global Catalogue of Microorganisms (GCM) 10K type strain sequencing project: providing services to taxonomists for standard genome sequencing and annotation.</title>
        <authorList>
            <consortium name="The Broad Institute Genomics Platform"/>
            <consortium name="The Broad Institute Genome Sequencing Center for Infectious Disease"/>
            <person name="Wu L."/>
            <person name="Ma J."/>
        </authorList>
    </citation>
    <scope>NUCLEOTIDE SEQUENCE [LARGE SCALE GENOMIC DNA]</scope>
    <source>
        <strain evidence="3">JCM 9687</strain>
    </source>
</reference>
<keyword evidence="3" id="KW-1185">Reference proteome</keyword>
<evidence type="ECO:0000256" key="1">
    <source>
        <dbReference type="SAM" id="MobiDB-lite"/>
    </source>
</evidence>
<dbReference type="RefSeq" id="WP_344930073.1">
    <property type="nucleotide sequence ID" value="NZ_BAAAYK010000038.1"/>
</dbReference>
<feature type="compositionally biased region" description="Pro residues" evidence="1">
    <location>
        <begin position="510"/>
        <end position="543"/>
    </location>
</feature>
<feature type="region of interest" description="Disordered" evidence="1">
    <location>
        <begin position="458"/>
        <end position="624"/>
    </location>
</feature>
<dbReference type="Gene3D" id="3.90.176.10">
    <property type="entry name" value="Toxin ADP-ribosyltransferase, Chain A, domain 1"/>
    <property type="match status" value="1"/>
</dbReference>
<organism evidence="2 3">
    <name type="scientific">Saccharopolyspora gregorii</name>
    <dbReference type="NCBI Taxonomy" id="33914"/>
    <lineage>
        <taxon>Bacteria</taxon>
        <taxon>Bacillati</taxon>
        <taxon>Actinomycetota</taxon>
        <taxon>Actinomycetes</taxon>
        <taxon>Pseudonocardiales</taxon>
        <taxon>Pseudonocardiaceae</taxon>
        <taxon>Saccharopolyspora</taxon>
    </lineage>
</organism>